<comment type="catalytic activity">
    <reaction evidence="15">
        <text>2-[(2R,5Z)-2-carboxy-4-methylthiazol-5(2H)-ylidene]ethyl phosphate + 4-amino-2-methyl-5-(diphosphooxymethyl)pyrimidine + 2 H(+) = thiamine phosphate + CO2 + diphosphate</text>
        <dbReference type="Rhea" id="RHEA:47844"/>
        <dbReference type="ChEBI" id="CHEBI:15378"/>
        <dbReference type="ChEBI" id="CHEBI:16526"/>
        <dbReference type="ChEBI" id="CHEBI:33019"/>
        <dbReference type="ChEBI" id="CHEBI:37575"/>
        <dbReference type="ChEBI" id="CHEBI:57841"/>
        <dbReference type="ChEBI" id="CHEBI:62899"/>
        <dbReference type="EC" id="2.5.1.3"/>
    </reaction>
</comment>
<sequence length="523" mass="56185">MKQSVDYSLYLVTNAEMVPEGISFIEQVQTAIANGVTLVQLREKEIDTRTFVERAKAVHELTKKAGIPLIINDRVDVALAIDCEGVHVGQDDMPAADVRRLLGPDKIVGVSVGFAHEAREVIEQGVVDYIGIGPMFETNTKKNMKKLPFGPLGVRGVLQVLRDEGGENIRTVGIGGINDTNVQRVLYTSSIAGRSLDGVAVVSNIMASKDAGAATSKLLKLIKSSTGKYLTNNYPLEITPKTQLIKNVTDLKPMVHHITNNVVKTFSANVALAIGASPVMSEEVEDFGDFSTFPNAALLLNIGTPRETEIDTYLAAVANYNKNGNPVIFDPVGAGASKFRRDLVRRILNLGYLTVIKGNEGEIFTAAGVDKVMKGVDNLGKENRDVVIEAAKKLALNTRSVVVVTGEEDIIVDGYLSGEYKIPKDVNQRVVTIKGGHRLMGEITGSGCSLGSVISAYVTANRNDPFLATVTAVALFNQAGGLAGKKVENEGSGSFISEFLNQLQKVTKEGTPSQWNVVISDIE</sequence>
<evidence type="ECO:0000259" key="18">
    <source>
        <dbReference type="Pfam" id="PF02581"/>
    </source>
</evidence>
<proteinExistence type="inferred from homology"/>
<protein>
    <recommendedName>
        <fullName evidence="18">Thiamine phosphate synthase/TenI domain-containing protein</fullName>
    </recommendedName>
</protein>
<dbReference type="GO" id="GO:0000287">
    <property type="term" value="F:magnesium ion binding"/>
    <property type="evidence" value="ECO:0007669"/>
    <property type="project" value="InterPro"/>
</dbReference>
<keyword evidence="9" id="KW-0418">Kinase</keyword>
<dbReference type="GO" id="GO:0005524">
    <property type="term" value="F:ATP binding"/>
    <property type="evidence" value="ECO:0007669"/>
    <property type="project" value="UniProtKB-KW"/>
</dbReference>
<comment type="catalytic activity">
    <reaction evidence="1">
        <text>5-(2-hydroxyethyl)-4-methylthiazole + ATP = 4-methyl-5-(2-phosphooxyethyl)-thiazole + ADP + H(+)</text>
        <dbReference type="Rhea" id="RHEA:24212"/>
        <dbReference type="ChEBI" id="CHEBI:15378"/>
        <dbReference type="ChEBI" id="CHEBI:17957"/>
        <dbReference type="ChEBI" id="CHEBI:30616"/>
        <dbReference type="ChEBI" id="CHEBI:58296"/>
        <dbReference type="ChEBI" id="CHEBI:456216"/>
        <dbReference type="EC" id="2.7.1.50"/>
    </reaction>
</comment>
<name>A0A1E3NZE3_WICAA</name>
<comment type="function">
    <text evidence="3">Condenses 4-methyl-5-(beta-hydroxyethyl)thiazole monophosphate (THZ-P) and 2-methyl-4-amino-5-hydroxymethyl pyrimidine pyrophosphate (HMP-PP) to form thiamine monophosphate (TMP).</text>
</comment>
<dbReference type="NCBIfam" id="TIGR00694">
    <property type="entry name" value="thiM"/>
    <property type="match status" value="1"/>
</dbReference>
<dbReference type="NCBIfam" id="NF006830">
    <property type="entry name" value="PRK09355.1"/>
    <property type="match status" value="1"/>
</dbReference>
<dbReference type="PANTHER" id="PTHR20857">
    <property type="entry name" value="THIAMINE-PHOSPHATE PYROPHOSPHORYLASE"/>
    <property type="match status" value="1"/>
</dbReference>
<comment type="similarity">
    <text evidence="16">In the C-terminal section; belongs to the Thz kinase family.</text>
</comment>
<evidence type="ECO:0000256" key="4">
    <source>
        <dbReference type="ARBA" id="ARBA00004868"/>
    </source>
</evidence>
<comment type="pathway">
    <text evidence="5">Cofactor biosynthesis; thiamine diphosphate biosynthesis; thiamine phosphate from 4-amino-2-methyl-5-diphosphomethylpyrimidine and 4-methyl-5-(2-phosphoethyl)-thiazole: step 1/1.</text>
</comment>
<evidence type="ECO:0000256" key="13">
    <source>
        <dbReference type="ARBA" id="ARBA00047334"/>
    </source>
</evidence>
<gene>
    <name evidence="19" type="ORF">WICANDRAFT_33735</name>
</gene>
<dbReference type="AlphaFoldDB" id="A0A1E3NZE3"/>
<evidence type="ECO:0000256" key="6">
    <source>
        <dbReference type="ARBA" id="ARBA00022679"/>
    </source>
</evidence>
<evidence type="ECO:0000313" key="19">
    <source>
        <dbReference type="EMBL" id="ODQ58052.1"/>
    </source>
</evidence>
<reference evidence="19 20" key="1">
    <citation type="journal article" date="2016" name="Proc. Natl. Acad. Sci. U.S.A.">
        <title>Comparative genomics of biotechnologically important yeasts.</title>
        <authorList>
            <person name="Riley R."/>
            <person name="Haridas S."/>
            <person name="Wolfe K.H."/>
            <person name="Lopes M.R."/>
            <person name="Hittinger C.T."/>
            <person name="Goeker M."/>
            <person name="Salamov A.A."/>
            <person name="Wisecaver J.H."/>
            <person name="Long T.M."/>
            <person name="Calvey C.H."/>
            <person name="Aerts A.L."/>
            <person name="Barry K.W."/>
            <person name="Choi C."/>
            <person name="Clum A."/>
            <person name="Coughlan A.Y."/>
            <person name="Deshpande S."/>
            <person name="Douglass A.P."/>
            <person name="Hanson S.J."/>
            <person name="Klenk H.-P."/>
            <person name="LaButti K.M."/>
            <person name="Lapidus A."/>
            <person name="Lindquist E.A."/>
            <person name="Lipzen A.M."/>
            <person name="Meier-Kolthoff J.P."/>
            <person name="Ohm R.A."/>
            <person name="Otillar R.P."/>
            <person name="Pangilinan J.L."/>
            <person name="Peng Y."/>
            <person name="Rokas A."/>
            <person name="Rosa C.A."/>
            <person name="Scheuner C."/>
            <person name="Sibirny A.A."/>
            <person name="Slot J.C."/>
            <person name="Stielow J.B."/>
            <person name="Sun H."/>
            <person name="Kurtzman C.P."/>
            <person name="Blackwell M."/>
            <person name="Grigoriev I.V."/>
            <person name="Jeffries T.W."/>
        </authorList>
    </citation>
    <scope>NUCLEOTIDE SEQUENCE [LARGE SCALE GENOMIC DNA]</scope>
    <source>
        <strain evidence="20">ATCC 58044 / CBS 1984 / NCYC 433 / NRRL Y-366-8</strain>
    </source>
</reference>
<comment type="catalytic activity">
    <reaction evidence="14">
        <text>2-(2-carboxy-4-methylthiazol-5-yl)ethyl phosphate + 4-amino-2-methyl-5-(diphosphooxymethyl)pyrimidine + 2 H(+) = thiamine phosphate + CO2 + diphosphate</text>
        <dbReference type="Rhea" id="RHEA:47848"/>
        <dbReference type="ChEBI" id="CHEBI:15378"/>
        <dbReference type="ChEBI" id="CHEBI:16526"/>
        <dbReference type="ChEBI" id="CHEBI:33019"/>
        <dbReference type="ChEBI" id="CHEBI:37575"/>
        <dbReference type="ChEBI" id="CHEBI:57841"/>
        <dbReference type="ChEBI" id="CHEBI:62890"/>
        <dbReference type="EC" id="2.5.1.3"/>
    </reaction>
</comment>
<comment type="catalytic activity">
    <reaction evidence="13">
        <text>4-methyl-5-(2-phosphooxyethyl)-thiazole + 4-amino-2-methyl-5-(diphosphooxymethyl)pyrimidine + H(+) = thiamine phosphate + diphosphate</text>
        <dbReference type="Rhea" id="RHEA:22328"/>
        <dbReference type="ChEBI" id="CHEBI:15378"/>
        <dbReference type="ChEBI" id="CHEBI:33019"/>
        <dbReference type="ChEBI" id="CHEBI:37575"/>
        <dbReference type="ChEBI" id="CHEBI:57841"/>
        <dbReference type="ChEBI" id="CHEBI:58296"/>
        <dbReference type="EC" id="2.5.1.3"/>
    </reaction>
</comment>
<dbReference type="GO" id="GO:0004417">
    <property type="term" value="F:hydroxyethylthiazole kinase activity"/>
    <property type="evidence" value="ECO:0007669"/>
    <property type="project" value="UniProtKB-EC"/>
</dbReference>
<keyword evidence="20" id="KW-1185">Reference proteome</keyword>
<dbReference type="InterPro" id="IPR000417">
    <property type="entry name" value="Hyethyz_kinase"/>
</dbReference>
<dbReference type="RefSeq" id="XP_019037259.1">
    <property type="nucleotide sequence ID" value="XM_019182108.1"/>
</dbReference>
<dbReference type="InterPro" id="IPR036206">
    <property type="entry name" value="ThiamineP_synth_sf"/>
</dbReference>
<dbReference type="EMBL" id="KV454212">
    <property type="protein sequence ID" value="ODQ58052.1"/>
    <property type="molecule type" value="Genomic_DNA"/>
</dbReference>
<keyword evidence="10" id="KW-0067">ATP-binding</keyword>
<evidence type="ECO:0000256" key="9">
    <source>
        <dbReference type="ARBA" id="ARBA00022777"/>
    </source>
</evidence>
<dbReference type="GO" id="GO:0004789">
    <property type="term" value="F:thiamine-phosphate diphosphorylase activity"/>
    <property type="evidence" value="ECO:0007669"/>
    <property type="project" value="UniProtKB-EC"/>
</dbReference>
<evidence type="ECO:0000313" key="20">
    <source>
        <dbReference type="Proteomes" id="UP000094112"/>
    </source>
</evidence>
<dbReference type="InterPro" id="IPR013785">
    <property type="entry name" value="Aldolase_TIM"/>
</dbReference>
<dbReference type="Pfam" id="PF02110">
    <property type="entry name" value="HK"/>
    <property type="match status" value="1"/>
</dbReference>
<evidence type="ECO:0000256" key="5">
    <source>
        <dbReference type="ARBA" id="ARBA00005165"/>
    </source>
</evidence>
<evidence type="ECO:0000256" key="1">
    <source>
        <dbReference type="ARBA" id="ARBA00001771"/>
    </source>
</evidence>
<dbReference type="HAMAP" id="MF_00097">
    <property type="entry name" value="TMP_synthase"/>
    <property type="match status" value="1"/>
</dbReference>
<keyword evidence="12" id="KW-0784">Thiamine biosynthesis</keyword>
<dbReference type="PRINTS" id="PR01099">
    <property type="entry name" value="HYETHTZKNASE"/>
</dbReference>
<evidence type="ECO:0000256" key="3">
    <source>
        <dbReference type="ARBA" id="ARBA00003814"/>
    </source>
</evidence>
<dbReference type="HAMAP" id="MF_00228">
    <property type="entry name" value="Thz_kinase"/>
    <property type="match status" value="1"/>
</dbReference>
<dbReference type="OrthoDB" id="4994at2759"/>
<dbReference type="InterPro" id="IPR029056">
    <property type="entry name" value="Ribokinase-like"/>
</dbReference>
<evidence type="ECO:0000256" key="17">
    <source>
        <dbReference type="ARBA" id="ARBA00061283"/>
    </source>
</evidence>
<dbReference type="InterPro" id="IPR022998">
    <property type="entry name" value="ThiamineP_synth_TenI"/>
</dbReference>
<comment type="similarity">
    <text evidence="17">In the N-terminal section; belongs to the thiamine-phosphate synthase family.</text>
</comment>
<evidence type="ECO:0000256" key="7">
    <source>
        <dbReference type="ARBA" id="ARBA00022723"/>
    </source>
</evidence>
<evidence type="ECO:0000256" key="15">
    <source>
        <dbReference type="ARBA" id="ARBA00047883"/>
    </source>
</evidence>
<dbReference type="Proteomes" id="UP000094112">
    <property type="component" value="Unassembled WGS sequence"/>
</dbReference>
<evidence type="ECO:0000256" key="12">
    <source>
        <dbReference type="ARBA" id="ARBA00022977"/>
    </source>
</evidence>
<dbReference type="SUPFAM" id="SSF51391">
    <property type="entry name" value="Thiamin phosphate synthase"/>
    <property type="match status" value="1"/>
</dbReference>
<comment type="cofactor">
    <cofactor evidence="2">
        <name>Mg(2+)</name>
        <dbReference type="ChEBI" id="CHEBI:18420"/>
    </cofactor>
</comment>
<keyword evidence="6" id="KW-0808">Transferase</keyword>
<dbReference type="GO" id="GO:0009228">
    <property type="term" value="P:thiamine biosynthetic process"/>
    <property type="evidence" value="ECO:0007669"/>
    <property type="project" value="UniProtKB-KW"/>
</dbReference>
<dbReference type="NCBIfam" id="TIGR00693">
    <property type="entry name" value="thiE"/>
    <property type="match status" value="1"/>
</dbReference>
<dbReference type="CDD" id="cd01170">
    <property type="entry name" value="THZ_kinase"/>
    <property type="match status" value="1"/>
</dbReference>
<accession>A0A1E3NZE3</accession>
<dbReference type="CDD" id="cd00564">
    <property type="entry name" value="TMP_TenI"/>
    <property type="match status" value="1"/>
</dbReference>
<dbReference type="Pfam" id="PF02581">
    <property type="entry name" value="TMP-TENI"/>
    <property type="match status" value="1"/>
</dbReference>
<dbReference type="Gene3D" id="3.40.1190.20">
    <property type="match status" value="1"/>
</dbReference>
<evidence type="ECO:0000256" key="8">
    <source>
        <dbReference type="ARBA" id="ARBA00022741"/>
    </source>
</evidence>
<dbReference type="Gene3D" id="3.20.20.70">
    <property type="entry name" value="Aldolase class I"/>
    <property type="match status" value="1"/>
</dbReference>
<evidence type="ECO:0000256" key="16">
    <source>
        <dbReference type="ARBA" id="ARBA00061146"/>
    </source>
</evidence>
<dbReference type="FunFam" id="3.20.20.70:FF:000104">
    <property type="entry name" value="Thiamine biosynthetic bifunctional enzyme"/>
    <property type="match status" value="1"/>
</dbReference>
<organism evidence="19 20">
    <name type="scientific">Wickerhamomyces anomalus (strain ATCC 58044 / CBS 1984 / NCYC 433 / NRRL Y-366-8)</name>
    <name type="common">Yeast</name>
    <name type="synonym">Hansenula anomala</name>
    <dbReference type="NCBI Taxonomy" id="683960"/>
    <lineage>
        <taxon>Eukaryota</taxon>
        <taxon>Fungi</taxon>
        <taxon>Dikarya</taxon>
        <taxon>Ascomycota</taxon>
        <taxon>Saccharomycotina</taxon>
        <taxon>Saccharomycetes</taxon>
        <taxon>Phaffomycetales</taxon>
        <taxon>Wickerhamomycetaceae</taxon>
        <taxon>Wickerhamomyces</taxon>
    </lineage>
</organism>
<dbReference type="UniPathway" id="UPA00060">
    <property type="reaction ID" value="UER00139"/>
</dbReference>
<dbReference type="SUPFAM" id="SSF53613">
    <property type="entry name" value="Ribokinase-like"/>
    <property type="match status" value="1"/>
</dbReference>
<evidence type="ECO:0000256" key="14">
    <source>
        <dbReference type="ARBA" id="ARBA00047851"/>
    </source>
</evidence>
<dbReference type="GeneID" id="30199354"/>
<keyword evidence="11" id="KW-0460">Magnesium</keyword>
<dbReference type="STRING" id="683960.A0A1E3NZE3"/>
<evidence type="ECO:0000256" key="2">
    <source>
        <dbReference type="ARBA" id="ARBA00001946"/>
    </source>
</evidence>
<evidence type="ECO:0000256" key="10">
    <source>
        <dbReference type="ARBA" id="ARBA00022840"/>
    </source>
</evidence>
<keyword evidence="7" id="KW-0479">Metal-binding</keyword>
<feature type="domain" description="Thiamine phosphate synthase/TenI" evidence="18">
    <location>
        <begin position="9"/>
        <end position="205"/>
    </location>
</feature>
<dbReference type="GO" id="GO:0005829">
    <property type="term" value="C:cytosol"/>
    <property type="evidence" value="ECO:0007669"/>
    <property type="project" value="EnsemblFungi"/>
</dbReference>
<dbReference type="GO" id="GO:0009229">
    <property type="term" value="P:thiamine diphosphate biosynthetic process"/>
    <property type="evidence" value="ECO:0007669"/>
    <property type="project" value="UniProtKB-UniPathway"/>
</dbReference>
<keyword evidence="8" id="KW-0547">Nucleotide-binding</keyword>
<dbReference type="PANTHER" id="PTHR20857:SF23">
    <property type="entry name" value="THIAMINE BIOSYNTHETIC BIFUNCTIONAL ENZYME"/>
    <property type="match status" value="1"/>
</dbReference>
<evidence type="ECO:0000256" key="11">
    <source>
        <dbReference type="ARBA" id="ARBA00022842"/>
    </source>
</evidence>
<dbReference type="InterPro" id="IPR034291">
    <property type="entry name" value="TMP_synthase"/>
</dbReference>
<comment type="pathway">
    <text evidence="4">Cofactor biosynthesis; thiamine diphosphate biosynthesis; 4-methyl-5-(2-phosphoethyl)-thiazole from 5-(2-hydroxyethyl)-4-methylthiazole: step 1/1.</text>
</comment>